<sequence length="181" mass="20754">SLIGPTTLSSILGQEAINIIYLCFSIHMLSSQVWYCPFSPDNVDVAKWWLMSDNHLATTLFFSVIFQQHISAWVFSFGSTYRQPIWKNYLLMAFFAVVGALDLYMLLGEPSIVTDRFRISSGTNVVGLPDIPMPMSFRLKLLAMLLGNVFTCILFEYFVVLGPVRSYFRNKYHKDLIPMKK</sequence>
<evidence type="ECO:0000256" key="6">
    <source>
        <dbReference type="ARBA" id="ARBA00022967"/>
    </source>
</evidence>
<evidence type="ECO:0000313" key="9">
    <source>
        <dbReference type="EMBL" id="KAG2879607.1"/>
    </source>
</evidence>
<evidence type="ECO:0000313" key="11">
    <source>
        <dbReference type="Proteomes" id="UP000735874"/>
    </source>
</evidence>
<dbReference type="GO" id="GO:0019829">
    <property type="term" value="F:ATPase-coupled monoatomic cation transmembrane transporter activity"/>
    <property type="evidence" value="ECO:0007669"/>
    <property type="project" value="TreeGrafter"/>
</dbReference>
<comment type="subcellular location">
    <subcellularLocation>
        <location evidence="1">Membrane</location>
        <topology evidence="1">Multi-pass membrane protein</topology>
    </subcellularLocation>
</comment>
<evidence type="ECO:0000256" key="4">
    <source>
        <dbReference type="ARBA" id="ARBA00022840"/>
    </source>
</evidence>
<dbReference type="VEuPathDB" id="FungiDB:PC110_g8624"/>
<name>A0A8T0YBY7_9STRA</name>
<dbReference type="AlphaFoldDB" id="A0A8T0YBY7"/>
<dbReference type="PANTHER" id="PTHR45630:SF11">
    <property type="entry name" value="CATION-TRANSPORTING P-TYPE ATPASE N-TERMINAL DOMAIN-CONTAINING PROTEIN"/>
    <property type="match status" value="1"/>
</dbReference>
<gene>
    <name evidence="8" type="ORF">PC113_g23839</name>
    <name evidence="9" type="ORF">PC117_g26721</name>
    <name evidence="10" type="ORF">PC118_g24056</name>
</gene>
<evidence type="ECO:0000313" key="10">
    <source>
        <dbReference type="EMBL" id="KAG2957366.1"/>
    </source>
</evidence>
<dbReference type="InterPro" id="IPR023298">
    <property type="entry name" value="ATPase_P-typ_TM_dom_sf"/>
</dbReference>
<keyword evidence="7" id="KW-1133">Transmembrane helix</keyword>
<feature type="transmembrane region" description="Helical" evidence="7">
    <location>
        <begin position="16"/>
        <end position="35"/>
    </location>
</feature>
<feature type="non-terminal residue" evidence="8">
    <location>
        <position position="1"/>
    </location>
</feature>
<protein>
    <submittedName>
        <fullName evidence="8">Uncharacterized protein</fullName>
    </submittedName>
</protein>
<dbReference type="GO" id="GO:0005524">
    <property type="term" value="F:ATP binding"/>
    <property type="evidence" value="ECO:0007669"/>
    <property type="project" value="UniProtKB-KW"/>
</dbReference>
<dbReference type="SUPFAM" id="SSF81665">
    <property type="entry name" value="Calcium ATPase, transmembrane domain M"/>
    <property type="match status" value="1"/>
</dbReference>
<feature type="transmembrane region" description="Helical" evidence="7">
    <location>
        <begin position="89"/>
        <end position="107"/>
    </location>
</feature>
<organism evidence="8 11">
    <name type="scientific">Phytophthora cactorum</name>
    <dbReference type="NCBI Taxonomy" id="29920"/>
    <lineage>
        <taxon>Eukaryota</taxon>
        <taxon>Sar</taxon>
        <taxon>Stramenopiles</taxon>
        <taxon>Oomycota</taxon>
        <taxon>Peronosporomycetes</taxon>
        <taxon>Peronosporales</taxon>
        <taxon>Peronosporaceae</taxon>
        <taxon>Phytophthora</taxon>
    </lineage>
</organism>
<keyword evidence="6" id="KW-1278">Translocase</keyword>
<dbReference type="Proteomes" id="UP000736787">
    <property type="component" value="Unassembled WGS sequence"/>
</dbReference>
<evidence type="ECO:0000256" key="3">
    <source>
        <dbReference type="ARBA" id="ARBA00022741"/>
    </source>
</evidence>
<dbReference type="PANTHER" id="PTHR45630">
    <property type="entry name" value="CATION-TRANSPORTING ATPASE-RELATED"/>
    <property type="match status" value="1"/>
</dbReference>
<keyword evidence="5" id="KW-0460">Magnesium</keyword>
<feature type="transmembrane region" description="Helical" evidence="7">
    <location>
        <begin position="141"/>
        <end position="164"/>
    </location>
</feature>
<reference evidence="8" key="1">
    <citation type="submission" date="2018-10" db="EMBL/GenBank/DDBJ databases">
        <title>Effector identification in a new, highly contiguous assembly of the strawberry crown rot pathogen Phytophthora cactorum.</title>
        <authorList>
            <person name="Armitage A.D."/>
            <person name="Nellist C.F."/>
            <person name="Bates H."/>
            <person name="Vickerstaff R.J."/>
            <person name="Harrison R.J."/>
        </authorList>
    </citation>
    <scope>NUCLEOTIDE SEQUENCE</scope>
    <source>
        <strain evidence="8">15-7</strain>
        <strain evidence="9">4040</strain>
        <strain evidence="10">P415</strain>
    </source>
</reference>
<evidence type="ECO:0000256" key="2">
    <source>
        <dbReference type="ARBA" id="ARBA00022723"/>
    </source>
</evidence>
<dbReference type="EMBL" id="RCMG01002470">
    <property type="protein sequence ID" value="KAG2809767.1"/>
    <property type="molecule type" value="Genomic_DNA"/>
</dbReference>
<evidence type="ECO:0000313" key="8">
    <source>
        <dbReference type="EMBL" id="KAG2809767.1"/>
    </source>
</evidence>
<keyword evidence="7" id="KW-0472">Membrane</keyword>
<dbReference type="GO" id="GO:0140358">
    <property type="term" value="F:P-type transmembrane transporter activity"/>
    <property type="evidence" value="ECO:0007669"/>
    <property type="project" value="InterPro"/>
</dbReference>
<keyword evidence="3" id="KW-0547">Nucleotide-binding</keyword>
<dbReference type="EMBL" id="RCMK01002634">
    <property type="protein sequence ID" value="KAG2879607.1"/>
    <property type="molecule type" value="Genomic_DNA"/>
</dbReference>
<dbReference type="GO" id="GO:0046872">
    <property type="term" value="F:metal ion binding"/>
    <property type="evidence" value="ECO:0007669"/>
    <property type="project" value="UniProtKB-KW"/>
</dbReference>
<dbReference type="GO" id="GO:0016020">
    <property type="term" value="C:membrane"/>
    <property type="evidence" value="ECO:0007669"/>
    <property type="project" value="UniProtKB-SubCell"/>
</dbReference>
<keyword evidence="4" id="KW-0067">ATP-binding</keyword>
<keyword evidence="2" id="KW-0479">Metal-binding</keyword>
<keyword evidence="7" id="KW-0812">Transmembrane</keyword>
<dbReference type="InterPro" id="IPR006544">
    <property type="entry name" value="P-type_TPase_V"/>
</dbReference>
<evidence type="ECO:0000256" key="5">
    <source>
        <dbReference type="ARBA" id="ARBA00022842"/>
    </source>
</evidence>
<evidence type="ECO:0000256" key="1">
    <source>
        <dbReference type="ARBA" id="ARBA00004141"/>
    </source>
</evidence>
<feature type="transmembrane region" description="Helical" evidence="7">
    <location>
        <begin position="55"/>
        <end position="77"/>
    </location>
</feature>
<comment type="caution">
    <text evidence="8">The sequence shown here is derived from an EMBL/GenBank/DDBJ whole genome shotgun (WGS) entry which is preliminary data.</text>
</comment>
<evidence type="ECO:0000256" key="7">
    <source>
        <dbReference type="SAM" id="Phobius"/>
    </source>
</evidence>
<dbReference type="EMBL" id="RCML01002631">
    <property type="protein sequence ID" value="KAG2957366.1"/>
    <property type="molecule type" value="Genomic_DNA"/>
</dbReference>
<accession>A0A8T0YBY7</accession>
<proteinExistence type="predicted"/>
<dbReference type="Proteomes" id="UP000697107">
    <property type="component" value="Unassembled WGS sequence"/>
</dbReference>
<dbReference type="Proteomes" id="UP000735874">
    <property type="component" value="Unassembled WGS sequence"/>
</dbReference>